<dbReference type="KEGG" id="wna:KA717_38160"/>
<gene>
    <name evidence="1" type="ORF">KA717_38160</name>
</gene>
<name>A0A977KWF2_9CYAN</name>
<proteinExistence type="predicted"/>
<accession>A0A977KWF2</accession>
<reference evidence="1" key="1">
    <citation type="submission" date="2021-04" db="EMBL/GenBank/DDBJ databases">
        <title>Genome sequence of Woronichinia naegeliana from Washington state freshwater lake bloom.</title>
        <authorList>
            <person name="Dreher T.W."/>
        </authorList>
    </citation>
    <scope>NUCLEOTIDE SEQUENCE</scope>
    <source>
        <strain evidence="1">WA131</strain>
    </source>
</reference>
<dbReference type="AlphaFoldDB" id="A0A977KWF2"/>
<protein>
    <submittedName>
        <fullName evidence="1">Uncharacterized protein</fullName>
    </submittedName>
</protein>
<organism evidence="1">
    <name type="scientific">Woronichinia naegeliana WA131</name>
    <dbReference type="NCBI Taxonomy" id="2824559"/>
    <lineage>
        <taxon>Bacteria</taxon>
        <taxon>Bacillati</taxon>
        <taxon>Cyanobacteriota</taxon>
        <taxon>Cyanophyceae</taxon>
        <taxon>Synechococcales</taxon>
        <taxon>Coelosphaeriaceae</taxon>
        <taxon>Woronichinia</taxon>
    </lineage>
</organism>
<dbReference type="Proteomes" id="UP001065613">
    <property type="component" value="Chromosome"/>
</dbReference>
<dbReference type="EMBL" id="CP073041">
    <property type="protein sequence ID" value="UXE61154.1"/>
    <property type="molecule type" value="Genomic_DNA"/>
</dbReference>
<sequence>MLKQQFDNQYYLNGETYLYVARRLHYKNTLTLLEKLGSGAIGIEKVIQIVESRFKAKGLSVSNRTLVGTKPSLLGTEPNQEIILATCCFPLPQDGEIVGIISERNKKPLLRVHRQDCPNLNNIRPEHQQILQWNCQVCTVEIQVTMKNRPGILMSILQTFII</sequence>
<evidence type="ECO:0000313" key="1">
    <source>
        <dbReference type="EMBL" id="UXE61154.1"/>
    </source>
</evidence>